<accession>A0A1V0SHY3</accession>
<gene>
    <name evidence="1" type="ORF">Klosneuvirus_1_182</name>
</gene>
<dbReference type="EMBL" id="KY684108">
    <property type="protein sequence ID" value="ARF11325.1"/>
    <property type="molecule type" value="Genomic_DNA"/>
</dbReference>
<evidence type="ECO:0000313" key="1">
    <source>
        <dbReference type="EMBL" id="ARF11325.1"/>
    </source>
</evidence>
<sequence length="336" mass="39338">MSQLINIINCIQKIILVKEELEKNLQIVDYYYVNISDDGKPFCDKNLELHDKSISWETFDDCEDNLNDYIYTYFENNDIGVIISNFFSPDNQGEMTFIDYVTIYVDDYLSDLEELEESQEKEKAIKLLNYYKNKTKPEIKKITVVNPPPAKNWRNVDKTNNPKFEDKLAKEKPSLSSATGTFTFYIDDKTGLRCIKHKKAVEDGKYKNQKRYNNFEDCRSSTFKVETLFYDDIIGSFINEFWKSKNQPPIKTGKKRFSITEHADNTLTELKKLIKPGKNDSDILIATDLINHYKKAYKYIIYKLDPILCGIGLPTETKIPNKVFESYDDCYINKNK</sequence>
<protein>
    <submittedName>
        <fullName evidence="1">Uncharacterized protein</fullName>
    </submittedName>
</protein>
<proteinExistence type="predicted"/>
<reference evidence="1" key="1">
    <citation type="journal article" date="2017" name="Science">
        <title>Giant viruses with an expanded complement of translation system components.</title>
        <authorList>
            <person name="Schulz F."/>
            <person name="Yutin N."/>
            <person name="Ivanova N.N."/>
            <person name="Ortega D.R."/>
            <person name="Lee T.K."/>
            <person name="Vierheilig J."/>
            <person name="Daims H."/>
            <person name="Horn M."/>
            <person name="Wagner M."/>
            <person name="Jensen G.J."/>
            <person name="Kyrpides N.C."/>
            <person name="Koonin E.V."/>
            <person name="Woyke T."/>
        </authorList>
    </citation>
    <scope>NUCLEOTIDE SEQUENCE</scope>
    <source>
        <strain evidence="1">KNV1</strain>
    </source>
</reference>
<organism evidence="1">
    <name type="scientific">Klosneuvirus KNV1</name>
    <dbReference type="NCBI Taxonomy" id="1977640"/>
    <lineage>
        <taxon>Viruses</taxon>
        <taxon>Varidnaviria</taxon>
        <taxon>Bamfordvirae</taxon>
        <taxon>Nucleocytoviricota</taxon>
        <taxon>Megaviricetes</taxon>
        <taxon>Imitervirales</taxon>
        <taxon>Mimiviridae</taxon>
        <taxon>Klosneuvirinae</taxon>
        <taxon>Klosneuvirus</taxon>
    </lineage>
</organism>
<name>A0A1V0SHY3_9VIRU</name>